<feature type="domain" description="ABC transmembrane type-1" evidence="10">
    <location>
        <begin position="47"/>
        <end position="152"/>
    </location>
</feature>
<dbReference type="InterPro" id="IPR000515">
    <property type="entry name" value="MetI-like"/>
</dbReference>
<dbReference type="InterPro" id="IPR043429">
    <property type="entry name" value="ArtM/GltK/GlnP/TcyL/YhdX-like"/>
</dbReference>
<evidence type="ECO:0000259" key="10">
    <source>
        <dbReference type="PROSITE" id="PS50928"/>
    </source>
</evidence>
<keyword evidence="7 9" id="KW-1133">Transmembrane helix</keyword>
<evidence type="ECO:0000256" key="7">
    <source>
        <dbReference type="ARBA" id="ARBA00022989"/>
    </source>
</evidence>
<name>A0A383AV16_9ZZZZ</name>
<dbReference type="InterPro" id="IPR035906">
    <property type="entry name" value="MetI-like_sf"/>
</dbReference>
<keyword evidence="8 9" id="KW-0472">Membrane</keyword>
<dbReference type="InterPro" id="IPR010065">
    <property type="entry name" value="AA_ABC_transptr_permease_3TM"/>
</dbReference>
<dbReference type="Gene3D" id="1.10.3720.10">
    <property type="entry name" value="MetI-like"/>
    <property type="match status" value="1"/>
</dbReference>
<dbReference type="PANTHER" id="PTHR30614">
    <property type="entry name" value="MEMBRANE COMPONENT OF AMINO ACID ABC TRANSPORTER"/>
    <property type="match status" value="1"/>
</dbReference>
<evidence type="ECO:0000256" key="5">
    <source>
        <dbReference type="ARBA" id="ARBA00022692"/>
    </source>
</evidence>
<sequence length="152" mass="17063">MTLVAVAVWLWYRSSIGIAYDWRWAQAFEAITTSDREGGTPYFFTGVLATLRLSLWSALIATILGLLVGVGRRSKISCVRLLCSFYILVIRNIPPLVFVFIFYFFISNQAIPLLGLEGVLRGNLDKTNAWLQILFGPARLWENLLSGVLCVS</sequence>
<keyword evidence="3" id="KW-0813">Transport</keyword>
<evidence type="ECO:0000256" key="2">
    <source>
        <dbReference type="ARBA" id="ARBA00010072"/>
    </source>
</evidence>
<evidence type="ECO:0000256" key="9">
    <source>
        <dbReference type="SAM" id="Phobius"/>
    </source>
</evidence>
<keyword evidence="6" id="KW-0029">Amino-acid transport</keyword>
<dbReference type="PANTHER" id="PTHR30614:SF20">
    <property type="entry name" value="GLUTAMINE TRANSPORT SYSTEM PERMEASE PROTEIN GLNP"/>
    <property type="match status" value="1"/>
</dbReference>
<keyword evidence="4" id="KW-1003">Cell membrane</keyword>
<feature type="non-terminal residue" evidence="11">
    <location>
        <position position="152"/>
    </location>
</feature>
<dbReference type="GO" id="GO:0022857">
    <property type="term" value="F:transmembrane transporter activity"/>
    <property type="evidence" value="ECO:0007669"/>
    <property type="project" value="InterPro"/>
</dbReference>
<protein>
    <recommendedName>
        <fullName evidence="10">ABC transmembrane type-1 domain-containing protein</fullName>
    </recommendedName>
</protein>
<evidence type="ECO:0000256" key="3">
    <source>
        <dbReference type="ARBA" id="ARBA00022448"/>
    </source>
</evidence>
<organism evidence="11">
    <name type="scientific">marine metagenome</name>
    <dbReference type="NCBI Taxonomy" id="408172"/>
    <lineage>
        <taxon>unclassified sequences</taxon>
        <taxon>metagenomes</taxon>
        <taxon>ecological metagenomes</taxon>
    </lineage>
</organism>
<evidence type="ECO:0000256" key="6">
    <source>
        <dbReference type="ARBA" id="ARBA00022970"/>
    </source>
</evidence>
<gene>
    <name evidence="11" type="ORF">METZ01_LOCUS464305</name>
</gene>
<evidence type="ECO:0000313" key="11">
    <source>
        <dbReference type="EMBL" id="SVE11451.1"/>
    </source>
</evidence>
<dbReference type="SUPFAM" id="SSF161098">
    <property type="entry name" value="MetI-like"/>
    <property type="match status" value="1"/>
</dbReference>
<evidence type="ECO:0000256" key="1">
    <source>
        <dbReference type="ARBA" id="ARBA00004651"/>
    </source>
</evidence>
<comment type="similarity">
    <text evidence="2">Belongs to the binding-protein-dependent transport system permease family. HisMQ subfamily.</text>
</comment>
<evidence type="ECO:0000256" key="8">
    <source>
        <dbReference type="ARBA" id="ARBA00023136"/>
    </source>
</evidence>
<proteinExistence type="inferred from homology"/>
<evidence type="ECO:0000256" key="4">
    <source>
        <dbReference type="ARBA" id="ARBA00022475"/>
    </source>
</evidence>
<dbReference type="GO" id="GO:0006865">
    <property type="term" value="P:amino acid transport"/>
    <property type="evidence" value="ECO:0007669"/>
    <property type="project" value="UniProtKB-KW"/>
</dbReference>
<dbReference type="GO" id="GO:0043190">
    <property type="term" value="C:ATP-binding cassette (ABC) transporter complex"/>
    <property type="evidence" value="ECO:0007669"/>
    <property type="project" value="InterPro"/>
</dbReference>
<feature type="transmembrane region" description="Helical" evidence="9">
    <location>
        <begin position="43"/>
        <end position="69"/>
    </location>
</feature>
<reference evidence="11" key="1">
    <citation type="submission" date="2018-05" db="EMBL/GenBank/DDBJ databases">
        <authorList>
            <person name="Lanie J.A."/>
            <person name="Ng W.-L."/>
            <person name="Kazmierczak K.M."/>
            <person name="Andrzejewski T.M."/>
            <person name="Davidsen T.M."/>
            <person name="Wayne K.J."/>
            <person name="Tettelin H."/>
            <person name="Glass J.I."/>
            <person name="Rusch D."/>
            <person name="Podicherti R."/>
            <person name="Tsui H.-C.T."/>
            <person name="Winkler M.E."/>
        </authorList>
    </citation>
    <scope>NUCLEOTIDE SEQUENCE</scope>
</reference>
<dbReference type="PROSITE" id="PS50928">
    <property type="entry name" value="ABC_TM1"/>
    <property type="match status" value="1"/>
</dbReference>
<comment type="subcellular location">
    <subcellularLocation>
        <location evidence="1">Cell membrane</location>
        <topology evidence="1">Multi-pass membrane protein</topology>
    </subcellularLocation>
</comment>
<accession>A0A383AV16</accession>
<dbReference type="EMBL" id="UINC01195057">
    <property type="protein sequence ID" value="SVE11451.1"/>
    <property type="molecule type" value="Genomic_DNA"/>
</dbReference>
<feature type="transmembrane region" description="Helical" evidence="9">
    <location>
        <begin position="81"/>
        <end position="106"/>
    </location>
</feature>
<keyword evidence="5 9" id="KW-0812">Transmembrane</keyword>
<dbReference type="NCBIfam" id="TIGR01726">
    <property type="entry name" value="HEQRo_perm_3TM"/>
    <property type="match status" value="1"/>
</dbReference>
<dbReference type="AlphaFoldDB" id="A0A383AV16"/>